<accession>A0A2H5BLV8</accession>
<dbReference type="EMBL" id="MG593803">
    <property type="protein sequence ID" value="AUG87292.1"/>
    <property type="molecule type" value="Genomic_DNA"/>
</dbReference>
<protein>
    <submittedName>
        <fullName evidence="1">Uncharacterized protein</fullName>
    </submittedName>
</protein>
<keyword evidence="2" id="KW-1185">Reference proteome</keyword>
<proteinExistence type="predicted"/>
<organism evidence="1 2">
    <name type="scientific">Streptomyces phage Rowa</name>
    <dbReference type="NCBI Taxonomy" id="2059883"/>
    <lineage>
        <taxon>Viruses</taxon>
        <taxon>Duplodnaviria</taxon>
        <taxon>Heunggongvirae</taxon>
        <taxon>Uroviricota</taxon>
        <taxon>Caudoviricetes</taxon>
        <taxon>Rowavirus</taxon>
        <taxon>Rowavirus rowa</taxon>
    </lineage>
</organism>
<dbReference type="Proteomes" id="UP000240214">
    <property type="component" value="Segment"/>
</dbReference>
<sequence>MRDEPGRMAVESALLHLGDAESMLKDVDRFTALDVPADVFANLTAVIADLKLFNSERLECYRCRRTVPTETLERTTEGLFKCSPDKPGYDACQRIYNTV</sequence>
<gene>
    <name evidence="1" type="ORF">SEA_ROWA_28</name>
</gene>
<name>A0A2H5BLV8_9CAUD</name>
<evidence type="ECO:0000313" key="1">
    <source>
        <dbReference type="EMBL" id="AUG87292.1"/>
    </source>
</evidence>
<reference evidence="2" key="1">
    <citation type="submission" date="2017-11" db="EMBL/GenBank/DDBJ databases">
        <authorList>
            <person name="Han C.G."/>
        </authorList>
    </citation>
    <scope>NUCLEOTIDE SEQUENCE [LARGE SCALE GENOMIC DNA]</scope>
</reference>
<evidence type="ECO:0000313" key="2">
    <source>
        <dbReference type="Proteomes" id="UP000240214"/>
    </source>
</evidence>